<reference evidence="6 7" key="1">
    <citation type="submission" date="2017-01" db="EMBL/GenBank/DDBJ databases">
        <title>Novel large sulfur bacteria in the metagenomes of groundwater-fed chemosynthetic microbial mats in the Lake Huron basin.</title>
        <authorList>
            <person name="Sharrar A.M."/>
            <person name="Flood B.E."/>
            <person name="Bailey J.V."/>
            <person name="Jones D.S."/>
            <person name="Biddanda B."/>
            <person name="Ruberg S.A."/>
            <person name="Marcus D.N."/>
            <person name="Dick G.J."/>
        </authorList>
    </citation>
    <scope>NUCLEOTIDE SEQUENCE [LARGE SCALE GENOMIC DNA]</scope>
    <source>
        <strain evidence="6">A7</strain>
    </source>
</reference>
<evidence type="ECO:0000256" key="3">
    <source>
        <dbReference type="SAM" id="Coils"/>
    </source>
</evidence>
<dbReference type="Pfam" id="PF00990">
    <property type="entry name" value="GGDEF"/>
    <property type="match status" value="1"/>
</dbReference>
<dbReference type="FunFam" id="3.30.70.270:FF:000001">
    <property type="entry name" value="Diguanylate cyclase domain protein"/>
    <property type="match status" value="1"/>
</dbReference>
<evidence type="ECO:0000256" key="1">
    <source>
        <dbReference type="ARBA" id="ARBA00012528"/>
    </source>
</evidence>
<dbReference type="InterPro" id="IPR050469">
    <property type="entry name" value="Diguanylate_Cyclase"/>
</dbReference>
<dbReference type="GO" id="GO:0043709">
    <property type="term" value="P:cell adhesion involved in single-species biofilm formation"/>
    <property type="evidence" value="ECO:0007669"/>
    <property type="project" value="TreeGrafter"/>
</dbReference>
<feature type="coiled-coil region" evidence="3">
    <location>
        <begin position="181"/>
        <end position="211"/>
    </location>
</feature>
<comment type="catalytic activity">
    <reaction evidence="2">
        <text>2 GTP = 3',3'-c-di-GMP + 2 diphosphate</text>
        <dbReference type="Rhea" id="RHEA:24898"/>
        <dbReference type="ChEBI" id="CHEBI:33019"/>
        <dbReference type="ChEBI" id="CHEBI:37565"/>
        <dbReference type="ChEBI" id="CHEBI:58805"/>
        <dbReference type="EC" id="2.7.7.65"/>
    </reaction>
</comment>
<organism evidence="6 7">
    <name type="scientific">Rhodoferax ferrireducens</name>
    <dbReference type="NCBI Taxonomy" id="192843"/>
    <lineage>
        <taxon>Bacteria</taxon>
        <taxon>Pseudomonadati</taxon>
        <taxon>Pseudomonadota</taxon>
        <taxon>Betaproteobacteria</taxon>
        <taxon>Burkholderiales</taxon>
        <taxon>Comamonadaceae</taxon>
        <taxon>Rhodoferax</taxon>
    </lineage>
</organism>
<dbReference type="CDD" id="cd01949">
    <property type="entry name" value="GGDEF"/>
    <property type="match status" value="1"/>
</dbReference>
<dbReference type="SUPFAM" id="SSF55073">
    <property type="entry name" value="Nucleotide cyclase"/>
    <property type="match status" value="1"/>
</dbReference>
<feature type="transmembrane region" description="Helical" evidence="4">
    <location>
        <begin position="150"/>
        <end position="168"/>
    </location>
</feature>
<dbReference type="GO" id="GO:0005886">
    <property type="term" value="C:plasma membrane"/>
    <property type="evidence" value="ECO:0007669"/>
    <property type="project" value="TreeGrafter"/>
</dbReference>
<dbReference type="EMBL" id="MTEI01000003">
    <property type="protein sequence ID" value="OQW88611.1"/>
    <property type="molecule type" value="Genomic_DNA"/>
</dbReference>
<dbReference type="EC" id="2.7.7.65" evidence="1"/>
<dbReference type="InterPro" id="IPR029787">
    <property type="entry name" value="Nucleotide_cyclase"/>
</dbReference>
<feature type="transmembrane region" description="Helical" evidence="4">
    <location>
        <begin position="87"/>
        <end position="105"/>
    </location>
</feature>
<dbReference type="AlphaFoldDB" id="A0A1W9KVK6"/>
<dbReference type="Proteomes" id="UP000192505">
    <property type="component" value="Unassembled WGS sequence"/>
</dbReference>
<keyword evidence="4" id="KW-1133">Transmembrane helix</keyword>
<name>A0A1W9KVK6_9BURK</name>
<dbReference type="NCBIfam" id="TIGR00254">
    <property type="entry name" value="GGDEF"/>
    <property type="match status" value="1"/>
</dbReference>
<evidence type="ECO:0000256" key="4">
    <source>
        <dbReference type="SAM" id="Phobius"/>
    </source>
</evidence>
<keyword evidence="3" id="KW-0175">Coiled coil</keyword>
<proteinExistence type="predicted"/>
<gene>
    <name evidence="6" type="ORF">BWK72_06380</name>
</gene>
<feature type="transmembrane region" description="Helical" evidence="4">
    <location>
        <begin position="125"/>
        <end position="144"/>
    </location>
</feature>
<dbReference type="GO" id="GO:0052621">
    <property type="term" value="F:diguanylate cyclase activity"/>
    <property type="evidence" value="ECO:0007669"/>
    <property type="project" value="UniProtKB-EC"/>
</dbReference>
<sequence length="370" mass="41098">MSAPPGTSKRKMHWALRVNRRNRTGGFAMLLVILGLHMAQQNHGPWLWLAMVSQFVVYPQVAFWLASRAADPFEAEIRHMQLDALSFGAWLAALHFPLWIGFVLLTATSQNLTLYLGRRGLRQALTLFVLGCGLAGLVTGWTVALQTEPLVTTLAIVAILLYQSSIALDSQRRSMRLFDTKQQLRANEQALQQQLTEIQSLQAELRDQARRDALTGLFNRRHLGDLMAHELARCARDGQPLSLLMIDIDHFKRINDTHGHQTGDDVLRATARLLAERTRASDLLFRYGGEEFLLVLLPADAGVAKEVAEELRERYAASPLTAGASQVTATLSIGVATFADHGVTFESLIEAADQALYRAKRAGRNRVEVA</sequence>
<dbReference type="GO" id="GO:1902201">
    <property type="term" value="P:negative regulation of bacterial-type flagellum-dependent cell motility"/>
    <property type="evidence" value="ECO:0007669"/>
    <property type="project" value="TreeGrafter"/>
</dbReference>
<comment type="caution">
    <text evidence="6">The sequence shown here is derived from an EMBL/GenBank/DDBJ whole genome shotgun (WGS) entry which is preliminary data.</text>
</comment>
<dbReference type="PROSITE" id="PS50887">
    <property type="entry name" value="GGDEF"/>
    <property type="match status" value="1"/>
</dbReference>
<evidence type="ECO:0000313" key="6">
    <source>
        <dbReference type="EMBL" id="OQW88611.1"/>
    </source>
</evidence>
<keyword evidence="4" id="KW-0812">Transmembrane</keyword>
<dbReference type="InterPro" id="IPR043128">
    <property type="entry name" value="Rev_trsase/Diguanyl_cyclase"/>
</dbReference>
<evidence type="ECO:0000259" key="5">
    <source>
        <dbReference type="PROSITE" id="PS50887"/>
    </source>
</evidence>
<dbReference type="Gene3D" id="3.30.70.270">
    <property type="match status" value="1"/>
</dbReference>
<dbReference type="PANTHER" id="PTHR45138:SF9">
    <property type="entry name" value="DIGUANYLATE CYCLASE DGCM-RELATED"/>
    <property type="match status" value="1"/>
</dbReference>
<dbReference type="InterPro" id="IPR000160">
    <property type="entry name" value="GGDEF_dom"/>
</dbReference>
<protein>
    <recommendedName>
        <fullName evidence="1">diguanylate cyclase</fullName>
        <ecNumber evidence="1">2.7.7.65</ecNumber>
    </recommendedName>
</protein>
<dbReference type="Pfam" id="PF05230">
    <property type="entry name" value="MASE2"/>
    <property type="match status" value="1"/>
</dbReference>
<dbReference type="PANTHER" id="PTHR45138">
    <property type="entry name" value="REGULATORY COMPONENTS OF SENSORY TRANSDUCTION SYSTEM"/>
    <property type="match status" value="1"/>
</dbReference>
<evidence type="ECO:0000256" key="2">
    <source>
        <dbReference type="ARBA" id="ARBA00034247"/>
    </source>
</evidence>
<feature type="domain" description="GGDEF" evidence="5">
    <location>
        <begin position="239"/>
        <end position="370"/>
    </location>
</feature>
<dbReference type="SMART" id="SM00267">
    <property type="entry name" value="GGDEF"/>
    <property type="match status" value="1"/>
</dbReference>
<evidence type="ECO:0000313" key="7">
    <source>
        <dbReference type="Proteomes" id="UP000192505"/>
    </source>
</evidence>
<dbReference type="InterPro" id="IPR007894">
    <property type="entry name" value="MASE2"/>
</dbReference>
<keyword evidence="4" id="KW-0472">Membrane</keyword>
<accession>A0A1W9KVK6</accession>